<comment type="caution">
    <text evidence="3">The sequence shown here is derived from an EMBL/GenBank/DDBJ whole genome shotgun (WGS) entry which is preliminary data.</text>
</comment>
<reference evidence="3 4" key="1">
    <citation type="submission" date="2024-06" db="EMBL/GenBank/DDBJ databases">
        <title>The Natural Products Discovery Center: Release of the First 8490 Sequenced Strains for Exploring Actinobacteria Biosynthetic Diversity.</title>
        <authorList>
            <person name="Kalkreuter E."/>
            <person name="Kautsar S.A."/>
            <person name="Yang D."/>
            <person name="Bader C.D."/>
            <person name="Teijaro C.N."/>
            <person name="Fluegel L."/>
            <person name="Davis C.M."/>
            <person name="Simpson J.R."/>
            <person name="Lauterbach L."/>
            <person name="Steele A.D."/>
            <person name="Gui C."/>
            <person name="Meng S."/>
            <person name="Li G."/>
            <person name="Viehrig K."/>
            <person name="Ye F."/>
            <person name="Su P."/>
            <person name="Kiefer A.F."/>
            <person name="Nichols A."/>
            <person name="Cepeda A.J."/>
            <person name="Yan W."/>
            <person name="Fan B."/>
            <person name="Jiang Y."/>
            <person name="Adhikari A."/>
            <person name="Zheng C.-J."/>
            <person name="Schuster L."/>
            <person name="Cowan T.M."/>
            <person name="Smanski M.J."/>
            <person name="Chevrette M.G."/>
            <person name="De Carvalho L.P.S."/>
            <person name="Shen B."/>
        </authorList>
    </citation>
    <scope>NUCLEOTIDE SEQUENCE [LARGE SCALE GENOMIC DNA]</scope>
    <source>
        <strain evidence="3 4">NPDC000634</strain>
    </source>
</reference>
<evidence type="ECO:0000313" key="4">
    <source>
        <dbReference type="Proteomes" id="UP001458415"/>
    </source>
</evidence>
<organism evidence="3 4">
    <name type="scientific">Streptomyces carpinensis</name>
    <dbReference type="NCBI Taxonomy" id="66369"/>
    <lineage>
        <taxon>Bacteria</taxon>
        <taxon>Bacillati</taxon>
        <taxon>Actinomycetota</taxon>
        <taxon>Actinomycetes</taxon>
        <taxon>Kitasatosporales</taxon>
        <taxon>Streptomycetaceae</taxon>
        <taxon>Streptomyces</taxon>
    </lineage>
</organism>
<dbReference type="PANTHER" id="PTHR35526">
    <property type="entry name" value="ANTI-SIGMA-F FACTOR RSBW-RELATED"/>
    <property type="match status" value="1"/>
</dbReference>
<evidence type="ECO:0000259" key="2">
    <source>
        <dbReference type="Pfam" id="PF13581"/>
    </source>
</evidence>
<keyword evidence="1" id="KW-0808">Transferase</keyword>
<protein>
    <submittedName>
        <fullName evidence="3">ATP-binding protein</fullName>
    </submittedName>
</protein>
<dbReference type="PANTHER" id="PTHR35526:SF3">
    <property type="entry name" value="ANTI-SIGMA-F FACTOR RSBW"/>
    <property type="match status" value="1"/>
</dbReference>
<gene>
    <name evidence="3" type="ORF">ABT317_17770</name>
</gene>
<dbReference type="InterPro" id="IPR050267">
    <property type="entry name" value="Anti-sigma-factor_SerPK"/>
</dbReference>
<dbReference type="Proteomes" id="UP001458415">
    <property type="component" value="Unassembled WGS sequence"/>
</dbReference>
<feature type="non-terminal residue" evidence="3">
    <location>
        <position position="1"/>
    </location>
</feature>
<feature type="domain" description="Histidine kinase/HSP90-like ATPase" evidence="2">
    <location>
        <begin position="14"/>
        <end position="126"/>
    </location>
</feature>
<dbReference type="Pfam" id="PF13581">
    <property type="entry name" value="HATPase_c_2"/>
    <property type="match status" value="1"/>
</dbReference>
<dbReference type="InterPro" id="IPR036890">
    <property type="entry name" value="HATPase_C_sf"/>
</dbReference>
<dbReference type="CDD" id="cd16936">
    <property type="entry name" value="HATPase_RsbW-like"/>
    <property type="match status" value="1"/>
</dbReference>
<dbReference type="InterPro" id="IPR003594">
    <property type="entry name" value="HATPase_dom"/>
</dbReference>
<proteinExistence type="predicted"/>
<keyword evidence="1" id="KW-0723">Serine/threonine-protein kinase</keyword>
<dbReference type="Gene3D" id="3.30.565.10">
    <property type="entry name" value="Histidine kinase-like ATPase, C-terminal domain"/>
    <property type="match status" value="1"/>
</dbReference>
<keyword evidence="4" id="KW-1185">Reference proteome</keyword>
<evidence type="ECO:0000256" key="1">
    <source>
        <dbReference type="ARBA" id="ARBA00022527"/>
    </source>
</evidence>
<keyword evidence="3" id="KW-0547">Nucleotide-binding</keyword>
<keyword evidence="3" id="KW-0067">ATP-binding</keyword>
<sequence length="137" mass="15424">VRPEIRRTLLTVAQAEPERISVARQQLRELLHDWSSPDQLDSAVLLLSEMLTNVLVHTDTDALLLAEMSGEKGERRLRVEVNDAGEELPHKRRPGELASSGRGLVLIELLADAWGVEPRGVGKSIWFELYEPPRDKL</sequence>
<dbReference type="EMBL" id="JBEPCU010000278">
    <property type="protein sequence ID" value="MER6978795.1"/>
    <property type="molecule type" value="Genomic_DNA"/>
</dbReference>
<keyword evidence="1" id="KW-0418">Kinase</keyword>
<accession>A0ABV1W3M8</accession>
<name>A0ABV1W3M8_9ACTN</name>
<evidence type="ECO:0000313" key="3">
    <source>
        <dbReference type="EMBL" id="MER6978795.1"/>
    </source>
</evidence>
<dbReference type="GO" id="GO:0005524">
    <property type="term" value="F:ATP binding"/>
    <property type="evidence" value="ECO:0007669"/>
    <property type="project" value="UniProtKB-KW"/>
</dbReference>